<dbReference type="PROSITE" id="PS00216">
    <property type="entry name" value="SUGAR_TRANSPORT_1"/>
    <property type="match status" value="1"/>
</dbReference>
<feature type="transmembrane region" description="Helical" evidence="7">
    <location>
        <begin position="290"/>
        <end position="310"/>
    </location>
</feature>
<dbReference type="Proteomes" id="UP000308768">
    <property type="component" value="Unassembled WGS sequence"/>
</dbReference>
<reference evidence="9 10" key="1">
    <citation type="submission" date="2017-03" db="EMBL/GenBank/DDBJ databases">
        <title>Genomes of endolithic fungi from Antarctica.</title>
        <authorList>
            <person name="Coleine C."/>
            <person name="Masonjones S."/>
            <person name="Stajich J.E."/>
        </authorList>
    </citation>
    <scope>NUCLEOTIDE SEQUENCE [LARGE SCALE GENOMIC DNA]</scope>
    <source>
        <strain evidence="9 10">CCFEE 5187</strain>
    </source>
</reference>
<evidence type="ECO:0000256" key="6">
    <source>
        <dbReference type="SAM" id="MobiDB-lite"/>
    </source>
</evidence>
<name>A0A4U0WW04_9PEZI</name>
<dbReference type="OrthoDB" id="4161376at2759"/>
<dbReference type="SUPFAM" id="SSF103473">
    <property type="entry name" value="MFS general substrate transporter"/>
    <property type="match status" value="1"/>
</dbReference>
<gene>
    <name evidence="9" type="ORF">B0A49_10006</name>
</gene>
<feature type="transmembrane region" description="Helical" evidence="7">
    <location>
        <begin position="151"/>
        <end position="173"/>
    </location>
</feature>
<feature type="transmembrane region" description="Helical" evidence="7">
    <location>
        <begin position="65"/>
        <end position="85"/>
    </location>
</feature>
<dbReference type="STRING" id="331657.A0A4U0WW04"/>
<dbReference type="PROSITE" id="PS50850">
    <property type="entry name" value="MFS"/>
    <property type="match status" value="1"/>
</dbReference>
<accession>A0A4U0WW04</accession>
<evidence type="ECO:0000256" key="4">
    <source>
        <dbReference type="ARBA" id="ARBA00022989"/>
    </source>
</evidence>
<comment type="subcellular location">
    <subcellularLocation>
        <location evidence="1">Membrane</location>
        <topology evidence="1">Multi-pass membrane protein</topology>
    </subcellularLocation>
</comment>
<dbReference type="Pfam" id="PF06609">
    <property type="entry name" value="TRI12"/>
    <property type="match status" value="1"/>
</dbReference>
<feature type="transmembrane region" description="Helical" evidence="7">
    <location>
        <begin position="217"/>
        <end position="236"/>
    </location>
</feature>
<organism evidence="9 10">
    <name type="scientific">Cryomyces minteri</name>
    <dbReference type="NCBI Taxonomy" id="331657"/>
    <lineage>
        <taxon>Eukaryota</taxon>
        <taxon>Fungi</taxon>
        <taxon>Dikarya</taxon>
        <taxon>Ascomycota</taxon>
        <taxon>Pezizomycotina</taxon>
        <taxon>Dothideomycetes</taxon>
        <taxon>Dothideomycetes incertae sedis</taxon>
        <taxon>Cryomyces</taxon>
    </lineage>
</organism>
<keyword evidence="10" id="KW-1185">Reference proteome</keyword>
<dbReference type="InterPro" id="IPR020846">
    <property type="entry name" value="MFS_dom"/>
</dbReference>
<evidence type="ECO:0000259" key="8">
    <source>
        <dbReference type="PROSITE" id="PS50850"/>
    </source>
</evidence>
<sequence>MTEEKQDVGAELAHIEHAVTDASQQLSLKDIGSERVPGARGRDSSESPSLRKAKTGFADSEVRQAVGFGFASATGGYALIAPLLGAINAEIGPDPNVVWVGLVYLLTQTVIFSIVGRLSDMFGRRWFFITGSVLGLIGSILGATARTIPQLIGAEVFIGSAAAFQISFFWVIAELVPMKWRFIANSGAYAFTIPTNALAPKVAQAFQTQTSVRWRGCFYFCIAINVVSVACWYFFYHPPTFKMLHRRRAARDLLLHFDWLGLCLFTGSVLVFVMGLSWGGSVYPWKSGHVIGTIVAGAVMFVVFILWEVYLPLKDSEPFLPIHLFANLQYISAAALTAIGAATYFSFSLIWPQCVNVLYVGLSDSYKGTLFGLVTMGFVFGQIVGGFLATLWAPKPGLILCTCIGGPLLMSAAANPLNMSLTMGLITTGALFIGMQEGNCIAMTTFPLRSQEEIGTAGGLSGTIRSFGSVIAEAIYTTILANRLARTIPALVPAAAENAGLPATSIPALLTGLAGTTNLTAAAVPGLNANIIDAAGAAYRLANSQAYQTVFLASFAFGGLGMVLCWFTGGVDKSKDDFVAGHIHKHKEERALEEERG</sequence>
<dbReference type="GO" id="GO:0005886">
    <property type="term" value="C:plasma membrane"/>
    <property type="evidence" value="ECO:0007669"/>
    <property type="project" value="TreeGrafter"/>
</dbReference>
<feature type="transmembrane region" description="Helical" evidence="7">
    <location>
        <begin position="370"/>
        <end position="391"/>
    </location>
</feature>
<keyword evidence="3 7" id="KW-0812">Transmembrane</keyword>
<feature type="transmembrane region" description="Helical" evidence="7">
    <location>
        <begin position="256"/>
        <end position="278"/>
    </location>
</feature>
<evidence type="ECO:0000256" key="5">
    <source>
        <dbReference type="ARBA" id="ARBA00023136"/>
    </source>
</evidence>
<evidence type="ECO:0000256" key="3">
    <source>
        <dbReference type="ARBA" id="ARBA00022692"/>
    </source>
</evidence>
<feature type="transmembrane region" description="Helical" evidence="7">
    <location>
        <begin position="97"/>
        <end position="115"/>
    </location>
</feature>
<feature type="transmembrane region" description="Helical" evidence="7">
    <location>
        <begin position="550"/>
        <end position="569"/>
    </location>
</feature>
<feature type="transmembrane region" description="Helical" evidence="7">
    <location>
        <begin position="330"/>
        <end position="350"/>
    </location>
</feature>
<keyword evidence="5 7" id="KW-0472">Membrane</keyword>
<evidence type="ECO:0000256" key="2">
    <source>
        <dbReference type="ARBA" id="ARBA00022448"/>
    </source>
</evidence>
<evidence type="ECO:0000256" key="1">
    <source>
        <dbReference type="ARBA" id="ARBA00004141"/>
    </source>
</evidence>
<dbReference type="GO" id="GO:0022857">
    <property type="term" value="F:transmembrane transporter activity"/>
    <property type="evidence" value="ECO:0007669"/>
    <property type="project" value="InterPro"/>
</dbReference>
<feature type="transmembrane region" description="Helical" evidence="7">
    <location>
        <begin position="127"/>
        <end position="145"/>
    </location>
</feature>
<feature type="domain" description="Major facilitator superfamily (MFS) profile" evidence="8">
    <location>
        <begin position="62"/>
        <end position="573"/>
    </location>
</feature>
<evidence type="ECO:0000313" key="10">
    <source>
        <dbReference type="Proteomes" id="UP000308768"/>
    </source>
</evidence>
<evidence type="ECO:0000313" key="9">
    <source>
        <dbReference type="EMBL" id="TKA67902.1"/>
    </source>
</evidence>
<dbReference type="InterPro" id="IPR010573">
    <property type="entry name" value="MFS_Str1/Tri12-like"/>
</dbReference>
<dbReference type="EMBL" id="NAJN01000869">
    <property type="protein sequence ID" value="TKA67902.1"/>
    <property type="molecule type" value="Genomic_DNA"/>
</dbReference>
<evidence type="ECO:0000256" key="7">
    <source>
        <dbReference type="SAM" id="Phobius"/>
    </source>
</evidence>
<dbReference type="Gene3D" id="1.20.1720.10">
    <property type="entry name" value="Multidrug resistance protein D"/>
    <property type="match status" value="1"/>
</dbReference>
<dbReference type="AlphaFoldDB" id="A0A4U0WW04"/>
<dbReference type="PANTHER" id="PTHR23501">
    <property type="entry name" value="MAJOR FACILITATOR SUPERFAMILY"/>
    <property type="match status" value="1"/>
</dbReference>
<dbReference type="InterPro" id="IPR036259">
    <property type="entry name" value="MFS_trans_sf"/>
</dbReference>
<keyword evidence="2" id="KW-0813">Transport</keyword>
<dbReference type="Gene3D" id="1.20.1250.20">
    <property type="entry name" value="MFS general substrate transporter like domains"/>
    <property type="match status" value="1"/>
</dbReference>
<comment type="caution">
    <text evidence="9">The sequence shown here is derived from an EMBL/GenBank/DDBJ whole genome shotgun (WGS) entry which is preliminary data.</text>
</comment>
<keyword evidence="4 7" id="KW-1133">Transmembrane helix</keyword>
<dbReference type="InterPro" id="IPR005829">
    <property type="entry name" value="Sugar_transporter_CS"/>
</dbReference>
<dbReference type="PANTHER" id="PTHR23501:SF109">
    <property type="entry name" value="MAJOR FACILITATOR SUPERFAMILY (MFS) PROFILE DOMAIN-CONTAINING PROTEIN-RELATED"/>
    <property type="match status" value="1"/>
</dbReference>
<protein>
    <recommendedName>
        <fullName evidence="8">Major facilitator superfamily (MFS) profile domain-containing protein</fullName>
    </recommendedName>
</protein>
<proteinExistence type="predicted"/>
<feature type="region of interest" description="Disordered" evidence="6">
    <location>
        <begin position="29"/>
        <end position="55"/>
    </location>
</feature>